<evidence type="ECO:0000313" key="3">
    <source>
        <dbReference type="Proteomes" id="UP000198393"/>
    </source>
</evidence>
<organism evidence="2 3">
    <name type="scientific">Ekhidna lutea</name>
    <dbReference type="NCBI Taxonomy" id="447679"/>
    <lineage>
        <taxon>Bacteria</taxon>
        <taxon>Pseudomonadati</taxon>
        <taxon>Bacteroidota</taxon>
        <taxon>Cytophagia</taxon>
        <taxon>Cytophagales</taxon>
        <taxon>Reichenbachiellaceae</taxon>
        <taxon>Ekhidna</taxon>
    </lineage>
</organism>
<dbReference type="Proteomes" id="UP000198393">
    <property type="component" value="Unassembled WGS sequence"/>
</dbReference>
<dbReference type="Pfam" id="PF13673">
    <property type="entry name" value="Acetyltransf_10"/>
    <property type="match status" value="1"/>
</dbReference>
<dbReference type="EMBL" id="FZPD01000004">
    <property type="protein sequence ID" value="SNT16722.1"/>
    <property type="molecule type" value="Genomic_DNA"/>
</dbReference>
<dbReference type="InterPro" id="IPR000182">
    <property type="entry name" value="GNAT_dom"/>
</dbReference>
<sequence>MTFRVIPATSKELKDKSFAIREEVFVVEQQVAHDEEFDEFEDESHHFVALDENDNPIGSARWRYTDKGIKLERFTAKQNWRGKGLGTAIVKAVMDHISQTAQKGTYLYLHAQLHAVPLYLKFGFQTEGDQFDECGIMHYLMWRKL</sequence>
<dbReference type="InterPro" id="IPR016181">
    <property type="entry name" value="Acyl_CoA_acyltransferase"/>
</dbReference>
<accession>A0A239KG92</accession>
<proteinExistence type="predicted"/>
<name>A0A239KG92_EKHLU</name>
<dbReference type="OrthoDB" id="9796171at2"/>
<gene>
    <name evidence="2" type="ORF">SAMN05421640_2614</name>
</gene>
<dbReference type="GO" id="GO:0016747">
    <property type="term" value="F:acyltransferase activity, transferring groups other than amino-acyl groups"/>
    <property type="evidence" value="ECO:0007669"/>
    <property type="project" value="InterPro"/>
</dbReference>
<dbReference type="AlphaFoldDB" id="A0A239KG92"/>
<dbReference type="RefSeq" id="WP_089357309.1">
    <property type="nucleotide sequence ID" value="NZ_FZPD01000004.1"/>
</dbReference>
<keyword evidence="2" id="KW-0808">Transferase</keyword>
<dbReference type="CDD" id="cd04301">
    <property type="entry name" value="NAT_SF"/>
    <property type="match status" value="1"/>
</dbReference>
<keyword evidence="2" id="KW-0012">Acyltransferase</keyword>
<dbReference type="SUPFAM" id="SSF55729">
    <property type="entry name" value="Acyl-CoA N-acyltransferases (Nat)"/>
    <property type="match status" value="1"/>
</dbReference>
<evidence type="ECO:0000313" key="2">
    <source>
        <dbReference type="EMBL" id="SNT16722.1"/>
    </source>
</evidence>
<evidence type="ECO:0000259" key="1">
    <source>
        <dbReference type="PROSITE" id="PS51186"/>
    </source>
</evidence>
<dbReference type="Gene3D" id="3.40.630.30">
    <property type="match status" value="1"/>
</dbReference>
<reference evidence="2 3" key="1">
    <citation type="submission" date="2017-06" db="EMBL/GenBank/DDBJ databases">
        <authorList>
            <person name="Kim H.J."/>
            <person name="Triplett B.A."/>
        </authorList>
    </citation>
    <scope>NUCLEOTIDE SEQUENCE [LARGE SCALE GENOMIC DNA]</scope>
    <source>
        <strain evidence="2 3">DSM 19307</strain>
    </source>
</reference>
<keyword evidence="3" id="KW-1185">Reference proteome</keyword>
<feature type="domain" description="N-acetyltransferase" evidence="1">
    <location>
        <begin position="1"/>
        <end position="145"/>
    </location>
</feature>
<protein>
    <submittedName>
        <fullName evidence="2">Predicted N-acyltransferase, GNAT family</fullName>
    </submittedName>
</protein>
<dbReference type="PROSITE" id="PS51186">
    <property type="entry name" value="GNAT"/>
    <property type="match status" value="1"/>
</dbReference>